<dbReference type="Pfam" id="PF18878">
    <property type="entry name" value="PPE-PPW"/>
    <property type="match status" value="1"/>
</dbReference>
<evidence type="ECO:0000313" key="6">
    <source>
        <dbReference type="Proteomes" id="UP000682202"/>
    </source>
</evidence>
<evidence type="ECO:0000313" key="5">
    <source>
        <dbReference type="EMBL" id="QUR66037.1"/>
    </source>
</evidence>
<feature type="domain" description="PPE-PPW subfamily C-terminal" evidence="4">
    <location>
        <begin position="450"/>
        <end position="497"/>
    </location>
</feature>
<accession>A0A975JUP4</accession>
<feature type="compositionally biased region" description="Basic residues" evidence="2">
    <location>
        <begin position="413"/>
        <end position="422"/>
    </location>
</feature>
<dbReference type="SUPFAM" id="SSF140459">
    <property type="entry name" value="PE/PPE dimer-like"/>
    <property type="match status" value="1"/>
</dbReference>
<evidence type="ECO:0000256" key="2">
    <source>
        <dbReference type="SAM" id="MobiDB-lite"/>
    </source>
</evidence>
<dbReference type="InterPro" id="IPR000030">
    <property type="entry name" value="PPE_dom"/>
</dbReference>
<dbReference type="KEGG" id="mspg:F6B93_02120"/>
<dbReference type="Gene3D" id="1.20.1260.20">
    <property type="entry name" value="PPE superfamily"/>
    <property type="match status" value="1"/>
</dbReference>
<sequence length="523" mass="51923">MTGPIWMASPPEVHSALLSAGPGPGSLLAAAGAWNSLSVEYSATAAELTGLLGEVQAGAWQGPTAQRYVAAHVPYVAWLAQASADAAGAAAQHEAAAAAYAAALAAMPTLPELATNHVVHGVLVATNFFGINTIPIALNEADYVRMWMQAAATMGLYQAGSGAALASVPPATPAPPVVNPGGGVASSVAASSAQSSAQALAVADIWQWLLQLLQNLWNAYVNFFGGMFQLIGEFLQNPIGNSIQIIIAFLTNPAQALVTYGPLLFALGYQTVSLLGWPTWAMILSSPFLGPVGLSVGLGAIALLPTAVAPAIVPAAAAPLAGGAVAGSVWSVAGVTPTGAGAGAAPAGPAGAGAPAGGAPAPAAQPASMVAYAVGLGGDDGPSLGPTVGGRSGIKAPAATVPAAAAAATSRAQARRRRRKRTELRDFGNEFADMESDISVAPPTVDEGAQASDQAAGSLGFAGTAPKEHVVAAVGLTALPGDEFGGGPHMPMMPGTWDQGGSNPGESAPWERGGDDVLQRDSR</sequence>
<dbReference type="InterPro" id="IPR043641">
    <property type="entry name" value="PPE-PPW_C"/>
</dbReference>
<evidence type="ECO:0000259" key="4">
    <source>
        <dbReference type="Pfam" id="PF18878"/>
    </source>
</evidence>
<name>A0A975JUP4_9MYCO</name>
<evidence type="ECO:0000259" key="3">
    <source>
        <dbReference type="Pfam" id="PF00823"/>
    </source>
</evidence>
<keyword evidence="6" id="KW-1185">Reference proteome</keyword>
<feature type="region of interest" description="Disordered" evidence="2">
    <location>
        <begin position="405"/>
        <end position="429"/>
    </location>
</feature>
<gene>
    <name evidence="5" type="ORF">F6B93_02120</name>
</gene>
<dbReference type="InterPro" id="IPR038332">
    <property type="entry name" value="PPE_sf"/>
</dbReference>
<organism evidence="5 6">
    <name type="scientific">Mycobacterium spongiae</name>
    <dbReference type="NCBI Taxonomy" id="886343"/>
    <lineage>
        <taxon>Bacteria</taxon>
        <taxon>Bacillati</taxon>
        <taxon>Actinomycetota</taxon>
        <taxon>Actinomycetes</taxon>
        <taxon>Mycobacteriales</taxon>
        <taxon>Mycobacteriaceae</taxon>
        <taxon>Mycobacterium</taxon>
    </lineage>
</organism>
<reference evidence="5" key="1">
    <citation type="submission" date="2019-12" db="EMBL/GenBank/DDBJ databases">
        <title>Mycobacterium spongiae sp. nov.</title>
        <authorList>
            <person name="Stinear T."/>
        </authorList>
    </citation>
    <scope>NUCLEOTIDE SEQUENCE</scope>
    <source>
        <strain evidence="5">FSD4b-SM</strain>
    </source>
</reference>
<dbReference type="Pfam" id="PF00823">
    <property type="entry name" value="PPE"/>
    <property type="match status" value="1"/>
</dbReference>
<comment type="similarity">
    <text evidence="1">Belongs to the mycobacterial PPE family.</text>
</comment>
<dbReference type="Proteomes" id="UP000682202">
    <property type="component" value="Chromosome"/>
</dbReference>
<feature type="compositionally biased region" description="Basic and acidic residues" evidence="2">
    <location>
        <begin position="512"/>
        <end position="523"/>
    </location>
</feature>
<feature type="domain" description="PPE" evidence="3">
    <location>
        <begin position="6"/>
        <end position="169"/>
    </location>
</feature>
<feature type="region of interest" description="Disordered" evidence="2">
    <location>
        <begin position="485"/>
        <end position="523"/>
    </location>
</feature>
<dbReference type="PANTHER" id="PTHR46766:SF1">
    <property type="entry name" value="GLUTAMINE-RICH PROTEIN 2"/>
    <property type="match status" value="1"/>
</dbReference>
<dbReference type="EMBL" id="CP046600">
    <property type="protein sequence ID" value="QUR66037.1"/>
    <property type="molecule type" value="Genomic_DNA"/>
</dbReference>
<dbReference type="AlphaFoldDB" id="A0A975JUP4"/>
<evidence type="ECO:0000256" key="1">
    <source>
        <dbReference type="ARBA" id="ARBA00010652"/>
    </source>
</evidence>
<dbReference type="PANTHER" id="PTHR46766">
    <property type="entry name" value="GLUTAMINE-RICH PROTEIN 2"/>
    <property type="match status" value="1"/>
</dbReference>
<dbReference type="GO" id="GO:0052572">
    <property type="term" value="P:response to host immune response"/>
    <property type="evidence" value="ECO:0007669"/>
    <property type="project" value="TreeGrafter"/>
</dbReference>
<proteinExistence type="inferred from homology"/>
<dbReference type="FunFam" id="1.20.1260.20:FF:000001">
    <property type="entry name" value="PPE family protein PPE41"/>
    <property type="match status" value="1"/>
</dbReference>
<protein>
    <submittedName>
        <fullName evidence="5">PPE domain-containing protein</fullName>
    </submittedName>
</protein>